<dbReference type="EMBL" id="CP021354">
    <property type="protein sequence ID" value="AWK72660.1"/>
    <property type="molecule type" value="Genomic_DNA"/>
</dbReference>
<dbReference type="AlphaFoldDB" id="A0A2S2BVJ0"/>
<evidence type="ECO:0000256" key="1">
    <source>
        <dbReference type="ARBA" id="ARBA00022630"/>
    </source>
</evidence>
<keyword evidence="3" id="KW-0560">Oxidoreductase</keyword>
<proteinExistence type="predicted"/>
<name>A0A2S2BVJ0_9NOCA</name>
<keyword evidence="2" id="KW-0274">FAD</keyword>
<dbReference type="RefSeq" id="WP_109329966.1">
    <property type="nucleotide sequence ID" value="NZ_CP021354.1"/>
</dbReference>
<evidence type="ECO:0000259" key="4">
    <source>
        <dbReference type="Pfam" id="PF00441"/>
    </source>
</evidence>
<dbReference type="InterPro" id="IPR009075">
    <property type="entry name" value="AcylCo_DH/oxidase_C"/>
</dbReference>
<evidence type="ECO:0000313" key="5">
    <source>
        <dbReference type="EMBL" id="AWK72660.1"/>
    </source>
</evidence>
<evidence type="ECO:0000256" key="2">
    <source>
        <dbReference type="ARBA" id="ARBA00022827"/>
    </source>
</evidence>
<protein>
    <recommendedName>
        <fullName evidence="4">Acyl-CoA dehydrogenase/oxidase C-terminal domain-containing protein</fullName>
    </recommendedName>
</protein>
<dbReference type="GO" id="GO:0003995">
    <property type="term" value="F:acyl-CoA dehydrogenase activity"/>
    <property type="evidence" value="ECO:0007669"/>
    <property type="project" value="TreeGrafter"/>
</dbReference>
<feature type="domain" description="Acyl-CoA dehydrogenase/oxidase C-terminal" evidence="4">
    <location>
        <begin position="178"/>
        <end position="285"/>
    </location>
</feature>
<dbReference type="OrthoDB" id="8677713at2"/>
<reference evidence="5 6" key="1">
    <citation type="submission" date="2017-05" db="EMBL/GenBank/DDBJ databases">
        <title>Isolation of Rhodococcus sp. S2-17 biodegrading of BP-3.</title>
        <authorList>
            <person name="Lee Y."/>
            <person name="Kim K.H."/>
            <person name="Chun B.H."/>
            <person name="Jung H.S."/>
            <person name="Jeon C.O."/>
        </authorList>
    </citation>
    <scope>NUCLEOTIDE SEQUENCE [LARGE SCALE GENOMIC DNA]</scope>
    <source>
        <strain evidence="5 6">S2-17</strain>
    </source>
</reference>
<dbReference type="Pfam" id="PF00441">
    <property type="entry name" value="Acyl-CoA_dh_1"/>
    <property type="match status" value="1"/>
</dbReference>
<dbReference type="KEGG" id="roz:CBI38_14880"/>
<dbReference type="PANTHER" id="PTHR43884">
    <property type="entry name" value="ACYL-COA DEHYDROGENASE"/>
    <property type="match status" value="1"/>
</dbReference>
<dbReference type="PANTHER" id="PTHR43884:SF20">
    <property type="entry name" value="ACYL-COA DEHYDROGENASE FADE28"/>
    <property type="match status" value="1"/>
</dbReference>
<dbReference type="Gene3D" id="1.20.140.10">
    <property type="entry name" value="Butyryl-CoA Dehydrogenase, subunit A, domain 3"/>
    <property type="match status" value="1"/>
</dbReference>
<evidence type="ECO:0000313" key="6">
    <source>
        <dbReference type="Proteomes" id="UP000245711"/>
    </source>
</evidence>
<sequence length="298" mass="31840">MTTISITEATDMGAAAAEGLREILEKSVGRRNIATFAESESPVPWDSLVRAGWVEIADDSGPDGLTLRDLVEVVRVWGGYCVPLPLVVTLVARRNSVAAREYDGPVTLSVPTPQTTAGWGLVPFGQRTDIGVLDSFDGGAVVPVPESSEANFAPTLEAAEIPWTTPSTDTAARELAVLWAAEAAGIARTLVTISVEYTRQRQQFGKPIGSFQAVKHILADAHICAEQSDTSALWAAADPARAFEVSVHAIEQAVGVAERAIQVHGGMGFTWEMGLHFYLRHLLTLRDLVSGLTGSHRS</sequence>
<accession>A0A2S2BVJ0</accession>
<organism evidence="5 6">
    <name type="scientific">Rhodococcus oxybenzonivorans</name>
    <dbReference type="NCBI Taxonomy" id="1990687"/>
    <lineage>
        <taxon>Bacteria</taxon>
        <taxon>Bacillati</taxon>
        <taxon>Actinomycetota</taxon>
        <taxon>Actinomycetes</taxon>
        <taxon>Mycobacteriales</taxon>
        <taxon>Nocardiaceae</taxon>
        <taxon>Rhodococcus</taxon>
    </lineage>
</organism>
<gene>
    <name evidence="5" type="ORF">CBI38_14880</name>
</gene>
<keyword evidence="6" id="KW-1185">Reference proteome</keyword>
<keyword evidence="1" id="KW-0285">Flavoprotein</keyword>
<dbReference type="SUPFAM" id="SSF47203">
    <property type="entry name" value="Acyl-CoA dehydrogenase C-terminal domain-like"/>
    <property type="match status" value="1"/>
</dbReference>
<dbReference type="Proteomes" id="UP000245711">
    <property type="component" value="Chromosome"/>
</dbReference>
<dbReference type="InterPro" id="IPR036250">
    <property type="entry name" value="AcylCo_DH-like_C"/>
</dbReference>
<evidence type="ECO:0000256" key="3">
    <source>
        <dbReference type="ARBA" id="ARBA00023002"/>
    </source>
</evidence>